<evidence type="ECO:0000256" key="8">
    <source>
        <dbReference type="ARBA" id="ARBA00023136"/>
    </source>
</evidence>
<evidence type="ECO:0000256" key="3">
    <source>
        <dbReference type="ARBA" id="ARBA00022448"/>
    </source>
</evidence>
<feature type="region of interest" description="Disordered" evidence="10">
    <location>
        <begin position="385"/>
        <end position="408"/>
    </location>
</feature>
<dbReference type="PANTHER" id="PTHR30386:SF27">
    <property type="entry name" value="MEMBRANE FUSION PROTEIN (MFP) FAMILY PROTEIN"/>
    <property type="match status" value="1"/>
</dbReference>
<keyword evidence="13" id="KW-1185">Reference proteome</keyword>
<keyword evidence="5" id="KW-0997">Cell inner membrane</keyword>
<feature type="coiled-coil region" evidence="9">
    <location>
        <begin position="173"/>
        <end position="250"/>
    </location>
</feature>
<keyword evidence="7" id="KW-1133">Transmembrane helix</keyword>
<dbReference type="InterPro" id="IPR006144">
    <property type="entry name" value="Secretion_HlyD_CS"/>
</dbReference>
<accession>A5G4L2</accession>
<evidence type="ECO:0000259" key="11">
    <source>
        <dbReference type="Pfam" id="PF26002"/>
    </source>
</evidence>
<keyword evidence="9" id="KW-0175">Coiled coil</keyword>
<dbReference type="SUPFAM" id="SSF111369">
    <property type="entry name" value="HlyD-like secretion proteins"/>
    <property type="match status" value="1"/>
</dbReference>
<name>A5G4L2_GEOUR</name>
<protein>
    <submittedName>
        <fullName evidence="12">Type I secretion membrane fusion protein, HlyD family</fullName>
    </submittedName>
</protein>
<dbReference type="PRINTS" id="PR01490">
    <property type="entry name" value="RTXTOXIND"/>
</dbReference>
<dbReference type="NCBIfam" id="TIGR01843">
    <property type="entry name" value="type_I_hlyD"/>
    <property type="match status" value="1"/>
</dbReference>
<dbReference type="EMBL" id="CP000698">
    <property type="protein sequence ID" value="ABQ26730.1"/>
    <property type="molecule type" value="Genomic_DNA"/>
</dbReference>
<keyword evidence="8" id="KW-0472">Membrane</keyword>
<evidence type="ECO:0000256" key="6">
    <source>
        <dbReference type="ARBA" id="ARBA00022692"/>
    </source>
</evidence>
<comment type="similarity">
    <text evidence="2">Belongs to the membrane fusion protein (MFP) (TC 8.A.1) family.</text>
</comment>
<organism evidence="12 13">
    <name type="scientific">Geotalea uraniireducens (strain Rf4)</name>
    <name type="common">Geobacter uraniireducens</name>
    <dbReference type="NCBI Taxonomy" id="351605"/>
    <lineage>
        <taxon>Bacteria</taxon>
        <taxon>Pseudomonadati</taxon>
        <taxon>Thermodesulfobacteriota</taxon>
        <taxon>Desulfuromonadia</taxon>
        <taxon>Geobacterales</taxon>
        <taxon>Geobacteraceae</taxon>
        <taxon>Geotalea</taxon>
    </lineage>
</organism>
<dbReference type="STRING" id="351605.Gura_2552"/>
<dbReference type="PANTHER" id="PTHR30386">
    <property type="entry name" value="MEMBRANE FUSION SUBUNIT OF EMRAB-TOLC MULTIDRUG EFFLUX PUMP"/>
    <property type="match status" value="1"/>
</dbReference>
<evidence type="ECO:0000256" key="2">
    <source>
        <dbReference type="ARBA" id="ARBA00009477"/>
    </source>
</evidence>
<proteinExistence type="inferred from homology"/>
<evidence type="ECO:0000256" key="7">
    <source>
        <dbReference type="ARBA" id="ARBA00022989"/>
    </source>
</evidence>
<comment type="subcellular location">
    <subcellularLocation>
        <location evidence="1">Cell inner membrane</location>
        <topology evidence="1">Single-pass membrane protein</topology>
    </subcellularLocation>
</comment>
<dbReference type="Gene3D" id="2.40.50.100">
    <property type="match status" value="1"/>
</dbReference>
<dbReference type="Proteomes" id="UP000006695">
    <property type="component" value="Chromosome"/>
</dbReference>
<keyword evidence="6" id="KW-0812">Transmembrane</keyword>
<keyword evidence="4" id="KW-1003">Cell membrane</keyword>
<evidence type="ECO:0000313" key="12">
    <source>
        <dbReference type="EMBL" id="ABQ26730.1"/>
    </source>
</evidence>
<evidence type="ECO:0000256" key="10">
    <source>
        <dbReference type="SAM" id="MobiDB-lite"/>
    </source>
</evidence>
<keyword evidence="3" id="KW-0813">Transport</keyword>
<evidence type="ECO:0000313" key="13">
    <source>
        <dbReference type="Proteomes" id="UP000006695"/>
    </source>
</evidence>
<dbReference type="Gene3D" id="2.40.30.170">
    <property type="match status" value="1"/>
</dbReference>
<dbReference type="AlphaFoldDB" id="A5G4L2"/>
<dbReference type="PROSITE" id="PS00543">
    <property type="entry name" value="HLYD_FAMILY"/>
    <property type="match status" value="1"/>
</dbReference>
<dbReference type="KEGG" id="gur:Gura_2552"/>
<gene>
    <name evidence="12" type="ordered locus">Gura_2552</name>
</gene>
<dbReference type="OrthoDB" id="9810980at2"/>
<evidence type="ECO:0000256" key="1">
    <source>
        <dbReference type="ARBA" id="ARBA00004377"/>
    </source>
</evidence>
<dbReference type="HOGENOM" id="CLU_023976_0_1_7"/>
<evidence type="ECO:0000256" key="4">
    <source>
        <dbReference type="ARBA" id="ARBA00022475"/>
    </source>
</evidence>
<dbReference type="InterPro" id="IPR050739">
    <property type="entry name" value="MFP"/>
</dbReference>
<feature type="compositionally biased region" description="Polar residues" evidence="10">
    <location>
        <begin position="387"/>
        <end position="406"/>
    </location>
</feature>
<dbReference type="Pfam" id="PF26002">
    <property type="entry name" value="Beta-barrel_AprE"/>
    <property type="match status" value="1"/>
</dbReference>
<reference evidence="12 13" key="1">
    <citation type="submission" date="2007-05" db="EMBL/GenBank/DDBJ databases">
        <title>Complete sequence of Geobacter uraniireducens Rf4.</title>
        <authorList>
            <consortium name="US DOE Joint Genome Institute"/>
            <person name="Copeland A."/>
            <person name="Lucas S."/>
            <person name="Lapidus A."/>
            <person name="Barry K."/>
            <person name="Detter J.C."/>
            <person name="Glavina del Rio T."/>
            <person name="Hammon N."/>
            <person name="Israni S."/>
            <person name="Dalin E."/>
            <person name="Tice H."/>
            <person name="Pitluck S."/>
            <person name="Chertkov O."/>
            <person name="Brettin T."/>
            <person name="Bruce D."/>
            <person name="Han C."/>
            <person name="Schmutz J."/>
            <person name="Larimer F."/>
            <person name="Land M."/>
            <person name="Hauser L."/>
            <person name="Kyrpides N."/>
            <person name="Mikhailova N."/>
            <person name="Shelobolina E."/>
            <person name="Aklujkar M."/>
            <person name="Lovley D."/>
            <person name="Richardson P."/>
        </authorList>
    </citation>
    <scope>NUCLEOTIDE SEQUENCE [LARGE SCALE GENOMIC DNA]</scope>
    <source>
        <strain evidence="12 13">Rf4</strain>
    </source>
</reference>
<evidence type="ECO:0000256" key="9">
    <source>
        <dbReference type="SAM" id="Coils"/>
    </source>
</evidence>
<feature type="coiled-coil region" evidence="9">
    <location>
        <begin position="275"/>
        <end position="309"/>
    </location>
</feature>
<evidence type="ECO:0000256" key="5">
    <source>
        <dbReference type="ARBA" id="ARBA00022519"/>
    </source>
</evidence>
<feature type="domain" description="AprE-like beta-barrel" evidence="11">
    <location>
        <begin position="345"/>
        <end position="448"/>
    </location>
</feature>
<dbReference type="GO" id="GO:0009306">
    <property type="term" value="P:protein secretion"/>
    <property type="evidence" value="ECO:0007669"/>
    <property type="project" value="InterPro"/>
</dbReference>
<dbReference type="InterPro" id="IPR010129">
    <property type="entry name" value="T1SS_HlyD"/>
</dbReference>
<dbReference type="RefSeq" id="WP_011939415.1">
    <property type="nucleotide sequence ID" value="NC_009483.1"/>
</dbReference>
<sequence>MNEQHPPKPSRLARLSSWLFSAAETDSLDFAPSMVQLQEKPPAPLGRTVLKVVAILFCCVLLWAVLGRLDIVAVAEGKLVPKTYLKIVQPSEQGIVEEIMVKEGQSVTKGQLLMRMDAVLSTAEGKSLASEFHRLRLALRRIDAELAGRPLTRESNDPPDLFAQVSAQYHTNRQAHQSAIDEQQSVLERASQDMASAREIKAKLEQTLPHYREMEKAYEDLFKVGTVAKLQFSEKQRDRIEKEHDLKTQEYTLKSNQALMAQTLKNMAQLTADNRRQLQTERVETMGQLEKITQELAKQQHRHQLLELKASNDGVVKDLATHTAGTVVTPGTILMTLVPKEEPLQAEVWVSNEDIGFVRPDQPVKVKLSAFSFQKYGMLDGKVEQVSADSSENPNQSGTIDSTTSVPPRDLSRLRYKTLIALSTQQLIADGQKHKLTPGMQVSAEIKLGTRSVVEYLFSPVTKAFHEAGRER</sequence>
<dbReference type="GO" id="GO:0005886">
    <property type="term" value="C:plasma membrane"/>
    <property type="evidence" value="ECO:0007669"/>
    <property type="project" value="UniProtKB-SubCell"/>
</dbReference>
<dbReference type="InterPro" id="IPR058982">
    <property type="entry name" value="Beta-barrel_AprE"/>
</dbReference>